<comment type="caution">
    <text evidence="12">The sequence shown here is derived from an EMBL/GenBank/DDBJ whole genome shotgun (WGS) entry which is preliminary data.</text>
</comment>
<evidence type="ECO:0000256" key="4">
    <source>
        <dbReference type="ARBA" id="ARBA00022741"/>
    </source>
</evidence>
<protein>
    <recommendedName>
        <fullName evidence="1">non-specific serine/threonine protein kinase</fullName>
        <ecNumber evidence="1">2.7.11.1</ecNumber>
    </recommendedName>
</protein>
<evidence type="ECO:0000313" key="13">
    <source>
        <dbReference type="Proteomes" id="UP000441797"/>
    </source>
</evidence>
<evidence type="ECO:0000256" key="9">
    <source>
        <dbReference type="PROSITE-ProRule" id="PRU10141"/>
    </source>
</evidence>
<dbReference type="OrthoDB" id="428645at2"/>
<keyword evidence="5 12" id="KW-0418">Kinase</keyword>
<dbReference type="InterPro" id="IPR000719">
    <property type="entry name" value="Prot_kinase_dom"/>
</dbReference>
<dbReference type="PROSITE" id="PS50011">
    <property type="entry name" value="PROTEIN_KINASE_DOM"/>
    <property type="match status" value="1"/>
</dbReference>
<comment type="catalytic activity">
    <reaction evidence="8">
        <text>L-seryl-[protein] + ATP = O-phospho-L-seryl-[protein] + ADP + H(+)</text>
        <dbReference type="Rhea" id="RHEA:17989"/>
        <dbReference type="Rhea" id="RHEA-COMP:9863"/>
        <dbReference type="Rhea" id="RHEA-COMP:11604"/>
        <dbReference type="ChEBI" id="CHEBI:15378"/>
        <dbReference type="ChEBI" id="CHEBI:29999"/>
        <dbReference type="ChEBI" id="CHEBI:30616"/>
        <dbReference type="ChEBI" id="CHEBI:83421"/>
        <dbReference type="ChEBI" id="CHEBI:456216"/>
        <dbReference type="EC" id="2.7.11.1"/>
    </reaction>
</comment>
<feature type="transmembrane region" description="Helical" evidence="10">
    <location>
        <begin position="403"/>
        <end position="420"/>
    </location>
</feature>
<gene>
    <name evidence="12" type="ORF">BWI75_09005</name>
</gene>
<dbReference type="EC" id="2.7.11.1" evidence="1"/>
<evidence type="ECO:0000259" key="11">
    <source>
        <dbReference type="PROSITE" id="PS50011"/>
    </source>
</evidence>
<dbReference type="InterPro" id="IPR011009">
    <property type="entry name" value="Kinase-like_dom_sf"/>
</dbReference>
<proteinExistence type="predicted"/>
<reference evidence="12 13" key="1">
    <citation type="journal article" date="2019" name="Front. Microbiol.">
        <title>Genomic Features for Desiccation Tolerance and Sugar Biosynthesis in the Extremophile Gloeocapsopsis sp. UTEX B3054.</title>
        <authorList>
            <person name="Urrejola C."/>
            <person name="Alcorta J."/>
            <person name="Salas L."/>
            <person name="Vasquez M."/>
            <person name="Polz M.F."/>
            <person name="Vicuna R."/>
            <person name="Diez B."/>
        </authorList>
    </citation>
    <scope>NUCLEOTIDE SEQUENCE [LARGE SCALE GENOMIC DNA]</scope>
    <source>
        <strain evidence="12 13">1H9</strain>
    </source>
</reference>
<dbReference type="PROSITE" id="PS00107">
    <property type="entry name" value="PROTEIN_KINASE_ATP"/>
    <property type="match status" value="1"/>
</dbReference>
<keyword evidence="6 9" id="KW-0067">ATP-binding</keyword>
<feature type="domain" description="Protein kinase" evidence="11">
    <location>
        <begin position="47"/>
        <end position="313"/>
    </location>
</feature>
<dbReference type="AlphaFoldDB" id="A0A6N8FTQ6"/>
<dbReference type="SUPFAM" id="SSF56112">
    <property type="entry name" value="Protein kinase-like (PK-like)"/>
    <property type="match status" value="1"/>
</dbReference>
<feature type="transmembrane region" description="Helical" evidence="10">
    <location>
        <begin position="426"/>
        <end position="451"/>
    </location>
</feature>
<dbReference type="Proteomes" id="UP000441797">
    <property type="component" value="Unassembled WGS sequence"/>
</dbReference>
<dbReference type="Gene3D" id="3.30.200.20">
    <property type="entry name" value="Phosphorylase Kinase, domain 1"/>
    <property type="match status" value="1"/>
</dbReference>
<dbReference type="PANTHER" id="PTHR24363">
    <property type="entry name" value="SERINE/THREONINE PROTEIN KINASE"/>
    <property type="match status" value="1"/>
</dbReference>
<evidence type="ECO:0000256" key="8">
    <source>
        <dbReference type="ARBA" id="ARBA00048679"/>
    </source>
</evidence>
<keyword evidence="2 12" id="KW-0723">Serine/threonine-protein kinase</keyword>
<dbReference type="CDD" id="cd14014">
    <property type="entry name" value="STKc_PknB_like"/>
    <property type="match status" value="1"/>
</dbReference>
<sequence>MEIFCTRSGCSRPQNYFADLDDSATLKTIQQKYCTACGMPLILVGRYLPLKLLGKGGFGAAFLARDRYTPGMRRCVVKQFQPSGTLTQTQLQIAQQLFEREAEVLEELGNQHDQIPNLYAFFELTVPSLQPNRQDKFFYLVQEYIDGKNLEEELQEKGKFSASEVVALLQGILPVLQFIHEHGSIHRDIKPSNIMRHRNGRLYLLDFGAVKQVTTAVSIKGSTGIYSQGYAPPEQMSGGNVYPSTDLYALAVTAVILLTGKEPAELFDAYNNRWNWRTNANVPSAIADILDRMLLVTPNQRFQSASEVLSAIASATTPPPVSPPPPRTAKAVPYSNQPLSRQPTFSTLELVAGAGLSGFEGGLLGITIYELLNSLPITLAVTAFILGILIFAQTRRWLDIKDLLILIGVTLAIILFLPASPNGQTISSILLVALVTGAAAIAFTALFRLIYKLLSLIF</sequence>
<dbReference type="RefSeq" id="WP_105218807.1">
    <property type="nucleotide sequence ID" value="NZ_CAWNSU010000012.1"/>
</dbReference>
<evidence type="ECO:0000256" key="3">
    <source>
        <dbReference type="ARBA" id="ARBA00022679"/>
    </source>
</evidence>
<dbReference type="InterPro" id="IPR017441">
    <property type="entry name" value="Protein_kinase_ATP_BS"/>
</dbReference>
<keyword evidence="10" id="KW-0472">Membrane</keyword>
<comment type="catalytic activity">
    <reaction evidence="7">
        <text>L-threonyl-[protein] + ATP = O-phospho-L-threonyl-[protein] + ADP + H(+)</text>
        <dbReference type="Rhea" id="RHEA:46608"/>
        <dbReference type="Rhea" id="RHEA-COMP:11060"/>
        <dbReference type="Rhea" id="RHEA-COMP:11605"/>
        <dbReference type="ChEBI" id="CHEBI:15378"/>
        <dbReference type="ChEBI" id="CHEBI:30013"/>
        <dbReference type="ChEBI" id="CHEBI:30616"/>
        <dbReference type="ChEBI" id="CHEBI:61977"/>
        <dbReference type="ChEBI" id="CHEBI:456216"/>
        <dbReference type="EC" id="2.7.11.1"/>
    </reaction>
</comment>
<dbReference type="Gene3D" id="1.10.510.10">
    <property type="entry name" value="Transferase(Phosphotransferase) domain 1"/>
    <property type="match status" value="1"/>
</dbReference>
<feature type="binding site" evidence="9">
    <location>
        <position position="78"/>
    </location>
    <ligand>
        <name>ATP</name>
        <dbReference type="ChEBI" id="CHEBI:30616"/>
    </ligand>
</feature>
<evidence type="ECO:0000256" key="1">
    <source>
        <dbReference type="ARBA" id="ARBA00012513"/>
    </source>
</evidence>
<evidence type="ECO:0000256" key="7">
    <source>
        <dbReference type="ARBA" id="ARBA00047899"/>
    </source>
</evidence>
<dbReference type="GO" id="GO:0005524">
    <property type="term" value="F:ATP binding"/>
    <property type="evidence" value="ECO:0007669"/>
    <property type="project" value="UniProtKB-UniRule"/>
</dbReference>
<keyword evidence="3" id="KW-0808">Transferase</keyword>
<evidence type="ECO:0000256" key="6">
    <source>
        <dbReference type="ARBA" id="ARBA00022840"/>
    </source>
</evidence>
<dbReference type="NCBIfam" id="NF045510">
    <property type="entry name" value="4Cys_prefix_kin"/>
    <property type="match status" value="1"/>
</dbReference>
<keyword evidence="10" id="KW-1133">Transmembrane helix</keyword>
<evidence type="ECO:0000256" key="10">
    <source>
        <dbReference type="SAM" id="Phobius"/>
    </source>
</evidence>
<keyword evidence="13" id="KW-1185">Reference proteome</keyword>
<name>A0A6N8FTQ6_9CHRO</name>
<accession>A0A6N8FTQ6</accession>
<dbReference type="Pfam" id="PF00069">
    <property type="entry name" value="Pkinase"/>
    <property type="match status" value="1"/>
</dbReference>
<keyword evidence="10" id="KW-0812">Transmembrane</keyword>
<feature type="transmembrane region" description="Helical" evidence="10">
    <location>
        <begin position="371"/>
        <end position="391"/>
    </location>
</feature>
<dbReference type="PANTHER" id="PTHR24363:SF0">
    <property type="entry name" value="SERINE_THREONINE KINASE LIKE DOMAIN CONTAINING 1"/>
    <property type="match status" value="1"/>
</dbReference>
<dbReference type="GO" id="GO:0004674">
    <property type="term" value="F:protein serine/threonine kinase activity"/>
    <property type="evidence" value="ECO:0007669"/>
    <property type="project" value="UniProtKB-KW"/>
</dbReference>
<keyword evidence="4 9" id="KW-0547">Nucleotide-binding</keyword>
<evidence type="ECO:0000256" key="2">
    <source>
        <dbReference type="ARBA" id="ARBA00022527"/>
    </source>
</evidence>
<organism evidence="12 13">
    <name type="scientific">Gloeocapsopsis dulcis AAB1 = 1H9</name>
    <dbReference type="NCBI Taxonomy" id="1433147"/>
    <lineage>
        <taxon>Bacteria</taxon>
        <taxon>Bacillati</taxon>
        <taxon>Cyanobacteriota</taxon>
        <taxon>Cyanophyceae</taxon>
        <taxon>Oscillatoriophycideae</taxon>
        <taxon>Chroococcales</taxon>
        <taxon>Chroococcaceae</taxon>
        <taxon>Gloeocapsopsis</taxon>
        <taxon>Gloeocapsopsis dulcis</taxon>
    </lineage>
</organism>
<dbReference type="EMBL" id="NAPY01000011">
    <property type="protein sequence ID" value="MUL36483.1"/>
    <property type="molecule type" value="Genomic_DNA"/>
</dbReference>
<evidence type="ECO:0000313" key="12">
    <source>
        <dbReference type="EMBL" id="MUL36483.1"/>
    </source>
</evidence>
<dbReference type="SMART" id="SM00220">
    <property type="entry name" value="S_TKc"/>
    <property type="match status" value="1"/>
</dbReference>
<evidence type="ECO:0000256" key="5">
    <source>
        <dbReference type="ARBA" id="ARBA00022777"/>
    </source>
</evidence>